<dbReference type="EMBL" id="AGNK02005010">
    <property type="status" value="NOT_ANNOTATED_CDS"/>
    <property type="molecule type" value="Genomic_DNA"/>
</dbReference>
<dbReference type="Gramene" id="KQK94831">
    <property type="protein sequence ID" value="KQK94831"/>
    <property type="gene ID" value="SETIT_028446mg"/>
</dbReference>
<proteinExistence type="predicted"/>
<dbReference type="Proteomes" id="UP000004995">
    <property type="component" value="Unassembled WGS sequence"/>
</dbReference>
<organism evidence="1 2">
    <name type="scientific">Setaria italica</name>
    <name type="common">Foxtail millet</name>
    <name type="synonym">Panicum italicum</name>
    <dbReference type="NCBI Taxonomy" id="4555"/>
    <lineage>
        <taxon>Eukaryota</taxon>
        <taxon>Viridiplantae</taxon>
        <taxon>Streptophyta</taxon>
        <taxon>Embryophyta</taxon>
        <taxon>Tracheophyta</taxon>
        <taxon>Spermatophyta</taxon>
        <taxon>Magnoliopsida</taxon>
        <taxon>Liliopsida</taxon>
        <taxon>Poales</taxon>
        <taxon>Poaceae</taxon>
        <taxon>PACMAD clade</taxon>
        <taxon>Panicoideae</taxon>
        <taxon>Panicodae</taxon>
        <taxon>Paniceae</taxon>
        <taxon>Cenchrinae</taxon>
        <taxon>Setaria</taxon>
    </lineage>
</organism>
<sequence>MVKPPWITLVATRVVGGVAARSATRCTRAGVRRTRARATRSFPVVPRAACAATTARRTCRRRRAPAATTTSAATTATGVQWRDEYLGYGH</sequence>
<dbReference type="AlphaFoldDB" id="K3ZPB6"/>
<protein>
    <submittedName>
        <fullName evidence="1">Uncharacterized protein</fullName>
    </submittedName>
</protein>
<reference evidence="2" key="1">
    <citation type="journal article" date="2012" name="Nat. Biotechnol.">
        <title>Reference genome sequence of the model plant Setaria.</title>
        <authorList>
            <person name="Bennetzen J.L."/>
            <person name="Schmutz J."/>
            <person name="Wang H."/>
            <person name="Percifield R."/>
            <person name="Hawkins J."/>
            <person name="Pontaroli A.C."/>
            <person name="Estep M."/>
            <person name="Feng L."/>
            <person name="Vaughn J.N."/>
            <person name="Grimwood J."/>
            <person name="Jenkins J."/>
            <person name="Barry K."/>
            <person name="Lindquist E."/>
            <person name="Hellsten U."/>
            <person name="Deshpande S."/>
            <person name="Wang X."/>
            <person name="Wu X."/>
            <person name="Mitros T."/>
            <person name="Triplett J."/>
            <person name="Yang X."/>
            <person name="Ye C.Y."/>
            <person name="Mauro-Herrera M."/>
            <person name="Wang L."/>
            <person name="Li P."/>
            <person name="Sharma M."/>
            <person name="Sharma R."/>
            <person name="Ronald P.C."/>
            <person name="Panaud O."/>
            <person name="Kellogg E.A."/>
            <person name="Brutnell T.P."/>
            <person name="Doust A.N."/>
            <person name="Tuskan G.A."/>
            <person name="Rokhsar D."/>
            <person name="Devos K.M."/>
        </authorList>
    </citation>
    <scope>NUCLEOTIDE SEQUENCE [LARGE SCALE GENOMIC DNA]</scope>
    <source>
        <strain evidence="2">cv. Yugu1</strain>
    </source>
</reference>
<reference evidence="1" key="2">
    <citation type="submission" date="2018-08" db="UniProtKB">
        <authorList>
            <consortium name="EnsemblPlants"/>
        </authorList>
    </citation>
    <scope>IDENTIFICATION</scope>
    <source>
        <strain evidence="1">Yugu1</strain>
    </source>
</reference>
<name>K3ZPB6_SETIT</name>
<dbReference type="EnsemblPlants" id="KQK94831">
    <property type="protein sequence ID" value="KQK94831"/>
    <property type="gene ID" value="SETIT_028446mg"/>
</dbReference>
<evidence type="ECO:0000313" key="2">
    <source>
        <dbReference type="Proteomes" id="UP000004995"/>
    </source>
</evidence>
<evidence type="ECO:0000313" key="1">
    <source>
        <dbReference type="EnsemblPlants" id="KQK94831"/>
    </source>
</evidence>
<accession>K3ZPB6</accession>
<dbReference type="HOGENOM" id="CLU_2445026_0_0_1"/>
<keyword evidence="2" id="KW-1185">Reference proteome</keyword>
<dbReference type="InParanoid" id="K3ZPB6"/>